<sequence length="149" mass="16851">MKALFPMRLQRGREFSAEGMRAYRHEFLWMESNKFRSHRIPSRKRCSWTRVLCSGDAVSYEMHVTMVWKKCPLSAGKVLSLSLYVHAPVVINFANSLTGFLNLRKDSGCACPSAFTAPILNCRANGRHCILSLLQRFSRLGAGSALLVR</sequence>
<organism evidence="1 2">
    <name type="scientific">Ancylostoma ceylanicum</name>
    <dbReference type="NCBI Taxonomy" id="53326"/>
    <lineage>
        <taxon>Eukaryota</taxon>
        <taxon>Metazoa</taxon>
        <taxon>Ecdysozoa</taxon>
        <taxon>Nematoda</taxon>
        <taxon>Chromadorea</taxon>
        <taxon>Rhabditida</taxon>
        <taxon>Rhabditina</taxon>
        <taxon>Rhabditomorpha</taxon>
        <taxon>Strongyloidea</taxon>
        <taxon>Ancylostomatidae</taxon>
        <taxon>Ancylostomatinae</taxon>
        <taxon>Ancylostoma</taxon>
    </lineage>
</organism>
<dbReference type="EMBL" id="JARK01000200">
    <property type="protein sequence ID" value="EYC40708.1"/>
    <property type="molecule type" value="Genomic_DNA"/>
</dbReference>
<dbReference type="AlphaFoldDB" id="A0A016WNV9"/>
<accession>A0A016WNV9</accession>
<name>A0A016WNV9_9BILA</name>
<protein>
    <submittedName>
        <fullName evidence="1">Uncharacterized protein</fullName>
    </submittedName>
</protein>
<dbReference type="Proteomes" id="UP000024635">
    <property type="component" value="Unassembled WGS sequence"/>
</dbReference>
<reference evidence="2" key="1">
    <citation type="journal article" date="2015" name="Nat. Genet.">
        <title>The genome and transcriptome of the zoonotic hookworm Ancylostoma ceylanicum identify infection-specific gene families.</title>
        <authorList>
            <person name="Schwarz E.M."/>
            <person name="Hu Y."/>
            <person name="Antoshechkin I."/>
            <person name="Miller M.M."/>
            <person name="Sternberg P.W."/>
            <person name="Aroian R.V."/>
        </authorList>
    </citation>
    <scope>NUCLEOTIDE SEQUENCE</scope>
    <source>
        <strain evidence="2">HY135</strain>
    </source>
</reference>
<evidence type="ECO:0000313" key="1">
    <source>
        <dbReference type="EMBL" id="EYC40708.1"/>
    </source>
</evidence>
<proteinExistence type="predicted"/>
<gene>
    <name evidence="1" type="primary">Acey_s0600.g484</name>
    <name evidence="1" type="ORF">Y032_0600g484</name>
</gene>
<keyword evidence="2" id="KW-1185">Reference proteome</keyword>
<evidence type="ECO:0000313" key="2">
    <source>
        <dbReference type="Proteomes" id="UP000024635"/>
    </source>
</evidence>
<comment type="caution">
    <text evidence="1">The sequence shown here is derived from an EMBL/GenBank/DDBJ whole genome shotgun (WGS) entry which is preliminary data.</text>
</comment>